<accession>A0ABQ9JKG2</accession>
<sequence length="29" mass="3315">MTKPVVEGVAYKEYVETLIKTAEMMRILA</sequence>
<evidence type="ECO:0000313" key="1">
    <source>
        <dbReference type="EMBL" id="KAJ8978708.1"/>
    </source>
</evidence>
<comment type="caution">
    <text evidence="1">The sequence shown here is derived from an EMBL/GenBank/DDBJ whole genome shotgun (WGS) entry which is preliminary data.</text>
</comment>
<gene>
    <name evidence="1" type="ORF">NQ317_015956</name>
</gene>
<evidence type="ECO:0000313" key="2">
    <source>
        <dbReference type="Proteomes" id="UP001162164"/>
    </source>
</evidence>
<name>A0ABQ9JKG2_9CUCU</name>
<reference evidence="1" key="1">
    <citation type="journal article" date="2023" name="Insect Mol. Biol.">
        <title>Genome sequencing provides insights into the evolution of gene families encoding plant cell wall-degrading enzymes in longhorned beetles.</title>
        <authorList>
            <person name="Shin N.R."/>
            <person name="Okamura Y."/>
            <person name="Kirsch R."/>
            <person name="Pauchet Y."/>
        </authorList>
    </citation>
    <scope>NUCLEOTIDE SEQUENCE</scope>
    <source>
        <strain evidence="1">MMC_N1</strain>
    </source>
</reference>
<keyword evidence="2" id="KW-1185">Reference proteome</keyword>
<organism evidence="1 2">
    <name type="scientific">Molorchus minor</name>
    <dbReference type="NCBI Taxonomy" id="1323400"/>
    <lineage>
        <taxon>Eukaryota</taxon>
        <taxon>Metazoa</taxon>
        <taxon>Ecdysozoa</taxon>
        <taxon>Arthropoda</taxon>
        <taxon>Hexapoda</taxon>
        <taxon>Insecta</taxon>
        <taxon>Pterygota</taxon>
        <taxon>Neoptera</taxon>
        <taxon>Endopterygota</taxon>
        <taxon>Coleoptera</taxon>
        <taxon>Polyphaga</taxon>
        <taxon>Cucujiformia</taxon>
        <taxon>Chrysomeloidea</taxon>
        <taxon>Cerambycidae</taxon>
        <taxon>Lamiinae</taxon>
        <taxon>Monochamini</taxon>
        <taxon>Molorchus</taxon>
    </lineage>
</organism>
<dbReference type="EMBL" id="JAPWTJ010000409">
    <property type="protein sequence ID" value="KAJ8978708.1"/>
    <property type="molecule type" value="Genomic_DNA"/>
</dbReference>
<protein>
    <submittedName>
        <fullName evidence="1">Uncharacterized protein</fullName>
    </submittedName>
</protein>
<proteinExistence type="predicted"/>
<dbReference type="Proteomes" id="UP001162164">
    <property type="component" value="Unassembled WGS sequence"/>
</dbReference>